<comment type="caution">
    <text evidence="1">The sequence shown here is derived from an EMBL/GenBank/DDBJ whole genome shotgun (WGS) entry which is preliminary data.</text>
</comment>
<accession>A0ABT8ZYV7</accession>
<sequence length="225" mass="25429">MHARADMPPARSLAAMTETELYDQQGFLALPALFPVAVLDAFHRQLRADLGFAEGHVVRYMAPDKLLRGVTVNIHAAEYAPLTTFHWGLTPRMAQLIGRDLLPSFAFFRIYQRDEICRVHADRVECEHSLSLTVAAEGEAPWSLSLATTDGPDSKVREDFDDRPFASVPMRPGDAVAYRGIDRRHGRIEPNPNAWSAHLFLHWVDADGRYRDRAFDRVRQPTVPV</sequence>
<dbReference type="RefSeq" id="WP_304561209.1">
    <property type="nucleotide sequence ID" value="NZ_JAUQSZ010000006.1"/>
</dbReference>
<keyword evidence="2" id="KW-1185">Reference proteome</keyword>
<gene>
    <name evidence="1" type="ORF">Q5H94_10480</name>
</gene>
<reference evidence="1" key="1">
    <citation type="submission" date="2023-07" db="EMBL/GenBank/DDBJ databases">
        <authorList>
            <person name="Kim M.K."/>
        </authorList>
    </citation>
    <scope>NUCLEOTIDE SEQUENCE</scope>
    <source>
        <strain evidence="1">CA1-15</strain>
    </source>
</reference>
<organism evidence="1 2">
    <name type="scientific">Sphingomonas immobilis</name>
    <dbReference type="NCBI Taxonomy" id="3063997"/>
    <lineage>
        <taxon>Bacteria</taxon>
        <taxon>Pseudomonadati</taxon>
        <taxon>Pseudomonadota</taxon>
        <taxon>Alphaproteobacteria</taxon>
        <taxon>Sphingomonadales</taxon>
        <taxon>Sphingomonadaceae</taxon>
        <taxon>Sphingomonas</taxon>
    </lineage>
</organism>
<name>A0ABT8ZYV7_9SPHN</name>
<protein>
    <recommendedName>
        <fullName evidence="3">Fe2OG dioxygenase domain-containing protein</fullName>
    </recommendedName>
</protein>
<evidence type="ECO:0008006" key="3">
    <source>
        <dbReference type="Google" id="ProtNLM"/>
    </source>
</evidence>
<dbReference type="EMBL" id="JAUQSZ010000006">
    <property type="protein sequence ID" value="MDO7842754.1"/>
    <property type="molecule type" value="Genomic_DNA"/>
</dbReference>
<evidence type="ECO:0000313" key="1">
    <source>
        <dbReference type="EMBL" id="MDO7842754.1"/>
    </source>
</evidence>
<evidence type="ECO:0000313" key="2">
    <source>
        <dbReference type="Proteomes" id="UP001176468"/>
    </source>
</evidence>
<dbReference type="Proteomes" id="UP001176468">
    <property type="component" value="Unassembled WGS sequence"/>
</dbReference>
<proteinExistence type="predicted"/>